<dbReference type="GO" id="GO:0009873">
    <property type="term" value="P:ethylene-activated signaling pathway"/>
    <property type="evidence" value="ECO:0007669"/>
    <property type="project" value="UniProtKB-KW"/>
</dbReference>
<dbReference type="Pfam" id="PF00847">
    <property type="entry name" value="AP2"/>
    <property type="match status" value="1"/>
</dbReference>
<keyword evidence="3" id="KW-0611">Plant defense</keyword>
<dbReference type="GO" id="GO:0003700">
    <property type="term" value="F:DNA-binding transcription factor activity"/>
    <property type="evidence" value="ECO:0007669"/>
    <property type="project" value="InterPro"/>
</dbReference>
<sequence>MATHLFLKTKTNLQTESSPPFSQEMTKAMHVSSNSTIWDAVNGSAGGGGGGGGGGGATTSFLPVNFLETSSQDSRLVNLSLVMNKTEPETDWARLSEELMNHGSKGLGDYRLGGSKAQPGIRNDNPTPWRMKSFAKKTKFRGVRQRHWGKWVAEIRLPRNRMRVWLGTFKTAEEAAFAYDTAAYILRGDFANLNFPNLKNQLRANSANGNTAALLHAKLQGMSMAGDGVAPPVPEVGSPEKDRSEGGSEVVFDKNKKVLESISSDVVDGVQLSKMPSLDMDMIWDSLLDLDS</sequence>
<dbReference type="PANTHER" id="PTHR31657:SF40">
    <property type="entry name" value="ETHYLENE-RESPONSIVE TRANSCRIPTION FACTOR ERF062"/>
    <property type="match status" value="1"/>
</dbReference>
<dbReference type="GO" id="GO:0006952">
    <property type="term" value="P:defense response"/>
    <property type="evidence" value="ECO:0007669"/>
    <property type="project" value="UniProtKB-KW"/>
</dbReference>
<reference evidence="12" key="1">
    <citation type="submission" date="2023-04" db="EMBL/GenBank/DDBJ databases">
        <authorList>
            <person name="Vijverberg K."/>
            <person name="Xiong W."/>
            <person name="Schranz E."/>
        </authorList>
    </citation>
    <scope>NUCLEOTIDE SEQUENCE</scope>
</reference>
<feature type="compositionally biased region" description="Basic and acidic residues" evidence="10">
    <location>
        <begin position="238"/>
        <end position="252"/>
    </location>
</feature>
<dbReference type="SMART" id="SM00380">
    <property type="entry name" value="AP2"/>
    <property type="match status" value="1"/>
</dbReference>
<dbReference type="Gene3D" id="3.30.730.10">
    <property type="entry name" value="AP2/ERF domain"/>
    <property type="match status" value="1"/>
</dbReference>
<evidence type="ECO:0000256" key="8">
    <source>
        <dbReference type="ARBA" id="ARBA00023242"/>
    </source>
</evidence>
<dbReference type="Proteomes" id="UP001177003">
    <property type="component" value="Chromosome 1"/>
</dbReference>
<name>A0AA35VHA0_LACSI</name>
<comment type="subcellular location">
    <subcellularLocation>
        <location evidence="1">Nucleus</location>
    </subcellularLocation>
</comment>
<dbReference type="PRINTS" id="PR00367">
    <property type="entry name" value="ETHRSPELEMNT"/>
</dbReference>
<evidence type="ECO:0000256" key="3">
    <source>
        <dbReference type="ARBA" id="ARBA00022821"/>
    </source>
</evidence>
<evidence type="ECO:0000256" key="9">
    <source>
        <dbReference type="ARBA" id="ARBA00024343"/>
    </source>
</evidence>
<dbReference type="GO" id="GO:0005634">
    <property type="term" value="C:nucleus"/>
    <property type="evidence" value="ECO:0007669"/>
    <property type="project" value="UniProtKB-SubCell"/>
</dbReference>
<comment type="similarity">
    <text evidence="9">Belongs to the AP2/ERF transcription factor family. ERF subfamily.</text>
</comment>
<keyword evidence="8" id="KW-0539">Nucleus</keyword>
<keyword evidence="7" id="KW-0804">Transcription</keyword>
<keyword evidence="13" id="KW-1185">Reference proteome</keyword>
<dbReference type="InterPro" id="IPR016177">
    <property type="entry name" value="DNA-bd_dom_sf"/>
</dbReference>
<feature type="region of interest" description="Disordered" evidence="10">
    <location>
        <begin position="228"/>
        <end position="252"/>
    </location>
</feature>
<evidence type="ECO:0000256" key="2">
    <source>
        <dbReference type="ARBA" id="ARBA00022745"/>
    </source>
</evidence>
<evidence type="ECO:0000313" key="12">
    <source>
        <dbReference type="EMBL" id="CAI9268719.1"/>
    </source>
</evidence>
<dbReference type="SUPFAM" id="SSF54171">
    <property type="entry name" value="DNA-binding domain"/>
    <property type="match status" value="1"/>
</dbReference>
<dbReference type="InterPro" id="IPR051758">
    <property type="entry name" value="ERF/AP2-like"/>
</dbReference>
<dbReference type="FunFam" id="3.30.730.10:FF:000001">
    <property type="entry name" value="Ethylene-responsive transcription factor 2"/>
    <property type="match status" value="1"/>
</dbReference>
<dbReference type="EMBL" id="OX465077">
    <property type="protein sequence ID" value="CAI9268719.1"/>
    <property type="molecule type" value="Genomic_DNA"/>
</dbReference>
<dbReference type="CDD" id="cd00018">
    <property type="entry name" value="AP2"/>
    <property type="match status" value="1"/>
</dbReference>
<evidence type="ECO:0000256" key="1">
    <source>
        <dbReference type="ARBA" id="ARBA00004123"/>
    </source>
</evidence>
<accession>A0AA35VHA0</accession>
<keyword evidence="6" id="KW-0010">Activator</keyword>
<dbReference type="InterPro" id="IPR036955">
    <property type="entry name" value="AP2/ERF_dom_sf"/>
</dbReference>
<evidence type="ECO:0000256" key="5">
    <source>
        <dbReference type="ARBA" id="ARBA00023125"/>
    </source>
</evidence>
<feature type="domain" description="AP2/ERF" evidence="11">
    <location>
        <begin position="139"/>
        <end position="196"/>
    </location>
</feature>
<dbReference type="InterPro" id="IPR001471">
    <property type="entry name" value="AP2/ERF_dom"/>
</dbReference>
<evidence type="ECO:0000313" key="13">
    <source>
        <dbReference type="Proteomes" id="UP001177003"/>
    </source>
</evidence>
<keyword evidence="5" id="KW-0238">DNA-binding</keyword>
<evidence type="ECO:0000256" key="7">
    <source>
        <dbReference type="ARBA" id="ARBA00023163"/>
    </source>
</evidence>
<keyword evidence="4" id="KW-0805">Transcription regulation</keyword>
<protein>
    <recommendedName>
        <fullName evidence="11">AP2/ERF domain-containing protein</fullName>
    </recommendedName>
</protein>
<evidence type="ECO:0000256" key="6">
    <source>
        <dbReference type="ARBA" id="ARBA00023159"/>
    </source>
</evidence>
<evidence type="ECO:0000256" key="10">
    <source>
        <dbReference type="SAM" id="MobiDB-lite"/>
    </source>
</evidence>
<dbReference type="PANTHER" id="PTHR31657">
    <property type="entry name" value="ETHYLENE-RESPONSIVE TRANSCRIPTION FACTOR ERF061"/>
    <property type="match status" value="1"/>
</dbReference>
<proteinExistence type="inferred from homology"/>
<dbReference type="AlphaFoldDB" id="A0AA35VHA0"/>
<dbReference type="PROSITE" id="PS51032">
    <property type="entry name" value="AP2_ERF"/>
    <property type="match status" value="1"/>
</dbReference>
<organism evidence="12 13">
    <name type="scientific">Lactuca saligna</name>
    <name type="common">Willowleaf lettuce</name>
    <dbReference type="NCBI Taxonomy" id="75948"/>
    <lineage>
        <taxon>Eukaryota</taxon>
        <taxon>Viridiplantae</taxon>
        <taxon>Streptophyta</taxon>
        <taxon>Embryophyta</taxon>
        <taxon>Tracheophyta</taxon>
        <taxon>Spermatophyta</taxon>
        <taxon>Magnoliopsida</taxon>
        <taxon>eudicotyledons</taxon>
        <taxon>Gunneridae</taxon>
        <taxon>Pentapetalae</taxon>
        <taxon>asterids</taxon>
        <taxon>campanulids</taxon>
        <taxon>Asterales</taxon>
        <taxon>Asteraceae</taxon>
        <taxon>Cichorioideae</taxon>
        <taxon>Cichorieae</taxon>
        <taxon>Lactucinae</taxon>
        <taxon>Lactuca</taxon>
    </lineage>
</organism>
<keyword evidence="2" id="KW-0936">Ethylene signaling pathway</keyword>
<gene>
    <name evidence="12" type="ORF">LSALG_LOCUS9129</name>
</gene>
<dbReference type="GO" id="GO:0000976">
    <property type="term" value="F:transcription cis-regulatory region binding"/>
    <property type="evidence" value="ECO:0007669"/>
    <property type="project" value="UniProtKB-ARBA"/>
</dbReference>
<evidence type="ECO:0000259" key="11">
    <source>
        <dbReference type="PROSITE" id="PS51032"/>
    </source>
</evidence>
<evidence type="ECO:0000256" key="4">
    <source>
        <dbReference type="ARBA" id="ARBA00023015"/>
    </source>
</evidence>